<accession>A0A062UEW8</accession>
<dbReference type="PATRIC" id="fig|1280947.3.peg.3079"/>
<sequence>MHLQTQIIAQKGFAMRCDETCELDGATDLIALNQSCFCMTLGRAELDAAILEHAGNHELGALLAARPNLFAATAVFVSPADLAAMQAQVAAIEAVAALAPFQDAALARSSDRITGVQTGTRGLFMGYDFHISEDGPKLIEVNTNAGGAFLVNALQRAVAELAVACGDARLTSSDAIDTLLVESFIAEWQAAGREGGPNTVAIVDEDASEQYLYPDMLLARDLLTRNGIETLILGPEALTFENGVLTSGGKTIDMVYNRLTDFDLSEPGNAHLRAALLEDAAIVSPAPRHHALYADKQNLIWLSDADLLESWSADAAHRAALSKIPGTRRVTEDVADELWTDRRGYFFKPAAGFGSRATYRGDKLTKRVWADILAGNYIAQALIAPTMRAVTVAGQRITLKYDVRLYTYAGETLLLAARVYQGQTTNFRTSGGGFAPVYQF</sequence>
<dbReference type="eggNOG" id="COG2308">
    <property type="taxonomic scope" value="Bacteria"/>
</dbReference>
<dbReference type="AlphaFoldDB" id="A0A062UEW8"/>
<name>A0A062UEW8_9PROT</name>
<dbReference type="STRING" id="1280947.HY30_08175"/>
<gene>
    <name evidence="1" type="ORF">HY30_08175</name>
</gene>
<dbReference type="EMBL" id="AWFG01000063">
    <property type="protein sequence ID" value="KCZ55129.1"/>
    <property type="molecule type" value="Genomic_DNA"/>
</dbReference>
<comment type="caution">
    <text evidence="1">The sequence shown here is derived from an EMBL/GenBank/DDBJ whole genome shotgun (WGS) entry which is preliminary data.</text>
</comment>
<protein>
    <submittedName>
        <fullName evidence="1">Uncharacterized protein</fullName>
    </submittedName>
</protein>
<reference evidence="1 2" key="1">
    <citation type="journal article" date="2014" name="Antonie Van Leeuwenhoek">
        <title>Hyphomonas beringensis sp. nov. and Hyphomonas chukchiensis sp. nov., isolated from surface seawater of the Bering Sea and Chukchi Sea.</title>
        <authorList>
            <person name="Li C."/>
            <person name="Lai Q."/>
            <person name="Li G."/>
            <person name="Dong C."/>
            <person name="Wang J."/>
            <person name="Liao Y."/>
            <person name="Shao Z."/>
        </authorList>
    </citation>
    <scope>NUCLEOTIDE SEQUENCE [LARGE SCALE GENOMIC DNA]</scope>
    <source>
        <strain evidence="1 2">BH-BN04-4</strain>
    </source>
</reference>
<dbReference type="SUPFAM" id="SSF56059">
    <property type="entry name" value="Glutathione synthetase ATP-binding domain-like"/>
    <property type="match status" value="1"/>
</dbReference>
<evidence type="ECO:0000313" key="2">
    <source>
        <dbReference type="Proteomes" id="UP000027190"/>
    </source>
</evidence>
<evidence type="ECO:0000313" key="1">
    <source>
        <dbReference type="EMBL" id="KCZ55129.1"/>
    </source>
</evidence>
<dbReference type="Proteomes" id="UP000027190">
    <property type="component" value="Unassembled WGS sequence"/>
</dbReference>
<keyword evidence="2" id="KW-1185">Reference proteome</keyword>
<organism evidence="1 2">
    <name type="scientific">Hyphomonas chukchiensis</name>
    <dbReference type="NCBI Taxonomy" id="1280947"/>
    <lineage>
        <taxon>Bacteria</taxon>
        <taxon>Pseudomonadati</taxon>
        <taxon>Pseudomonadota</taxon>
        <taxon>Alphaproteobacteria</taxon>
        <taxon>Hyphomonadales</taxon>
        <taxon>Hyphomonadaceae</taxon>
        <taxon>Hyphomonas</taxon>
    </lineage>
</organism>
<proteinExistence type="predicted"/>